<dbReference type="eggNOG" id="COG1752">
    <property type="taxonomic scope" value="Bacteria"/>
</dbReference>
<name>D6Y8P2_THEBD</name>
<keyword evidence="1 4" id="KW-0378">Hydrolase</keyword>
<keyword evidence="7" id="KW-1185">Reference proteome</keyword>
<dbReference type="InterPro" id="IPR050301">
    <property type="entry name" value="NTE"/>
</dbReference>
<evidence type="ECO:0000256" key="4">
    <source>
        <dbReference type="PROSITE-ProRule" id="PRU01161"/>
    </source>
</evidence>
<evidence type="ECO:0000256" key="1">
    <source>
        <dbReference type="ARBA" id="ARBA00022801"/>
    </source>
</evidence>
<evidence type="ECO:0000256" key="2">
    <source>
        <dbReference type="ARBA" id="ARBA00022963"/>
    </source>
</evidence>
<evidence type="ECO:0000313" key="6">
    <source>
        <dbReference type="EMBL" id="ADG87939.1"/>
    </source>
</evidence>
<evidence type="ECO:0000256" key="3">
    <source>
        <dbReference type="ARBA" id="ARBA00023098"/>
    </source>
</evidence>
<dbReference type="Pfam" id="PF01734">
    <property type="entry name" value="Patatin"/>
    <property type="match status" value="1"/>
</dbReference>
<keyword evidence="3 4" id="KW-0443">Lipid metabolism</keyword>
<feature type="active site" description="Nucleophile" evidence="4">
    <location>
        <position position="51"/>
    </location>
</feature>
<dbReference type="PANTHER" id="PTHR14226:SF57">
    <property type="entry name" value="BLR7027 PROTEIN"/>
    <property type="match status" value="1"/>
</dbReference>
<feature type="domain" description="PNPLA" evidence="5">
    <location>
        <begin position="14"/>
        <end position="209"/>
    </location>
</feature>
<feature type="short sequence motif" description="GXSXG" evidence="4">
    <location>
        <begin position="49"/>
        <end position="53"/>
    </location>
</feature>
<feature type="short sequence motif" description="DGA/G" evidence="4">
    <location>
        <begin position="196"/>
        <end position="198"/>
    </location>
</feature>
<keyword evidence="2 4" id="KW-0442">Lipid degradation</keyword>
<evidence type="ECO:0000259" key="5">
    <source>
        <dbReference type="PROSITE" id="PS51635"/>
    </source>
</evidence>
<dbReference type="GO" id="GO:0016787">
    <property type="term" value="F:hydrolase activity"/>
    <property type="evidence" value="ECO:0007669"/>
    <property type="project" value="UniProtKB-UniRule"/>
</dbReference>
<reference evidence="6 7" key="1">
    <citation type="submission" date="2010-01" db="EMBL/GenBank/DDBJ databases">
        <title>The complete genome of Thermobispora bispora DSM 43833.</title>
        <authorList>
            <consortium name="US DOE Joint Genome Institute (JGI-PGF)"/>
            <person name="Lucas S."/>
            <person name="Copeland A."/>
            <person name="Lapidus A."/>
            <person name="Glavina del Rio T."/>
            <person name="Dalin E."/>
            <person name="Tice H."/>
            <person name="Bruce D."/>
            <person name="Goodwin L."/>
            <person name="Pitluck S."/>
            <person name="Kyrpides N."/>
            <person name="Mavromatis K."/>
            <person name="Ivanova N."/>
            <person name="Mikhailova N."/>
            <person name="Chertkov O."/>
            <person name="Brettin T."/>
            <person name="Detter J.C."/>
            <person name="Han C."/>
            <person name="Larimer F."/>
            <person name="Land M."/>
            <person name="Hauser L."/>
            <person name="Markowitz V."/>
            <person name="Cheng J.-F."/>
            <person name="Hugenholtz P."/>
            <person name="Woyke T."/>
            <person name="Wu D."/>
            <person name="Jando M."/>
            <person name="Schneider S."/>
            <person name="Klenk H.-P."/>
            <person name="Eisen J.A."/>
        </authorList>
    </citation>
    <scope>NUCLEOTIDE SEQUENCE [LARGE SCALE GENOMIC DNA]</scope>
    <source>
        <strain evidence="7">ATCC 19993 / DSM 43833 / CBS 139.67 / JCM 10125 / KCTC 9307 / NBRC 14880 / R51</strain>
    </source>
</reference>
<dbReference type="PROSITE" id="PS51635">
    <property type="entry name" value="PNPLA"/>
    <property type="match status" value="1"/>
</dbReference>
<dbReference type="KEGG" id="tbi:Tbis_1218"/>
<accession>D6Y8P2</accession>
<dbReference type="Gene3D" id="3.40.1090.10">
    <property type="entry name" value="Cytosolic phospholipase A2 catalytic domain"/>
    <property type="match status" value="2"/>
</dbReference>
<dbReference type="EMBL" id="CP001874">
    <property type="protein sequence ID" value="ADG87939.1"/>
    <property type="molecule type" value="Genomic_DNA"/>
</dbReference>
<feature type="active site" description="Proton acceptor" evidence="4">
    <location>
        <position position="196"/>
    </location>
</feature>
<dbReference type="AlphaFoldDB" id="D6Y8P2"/>
<dbReference type="PANTHER" id="PTHR14226">
    <property type="entry name" value="NEUROPATHY TARGET ESTERASE/SWISS CHEESE D.MELANOGASTER"/>
    <property type="match status" value="1"/>
</dbReference>
<protein>
    <submittedName>
        <fullName evidence="6">Patatin</fullName>
    </submittedName>
</protein>
<dbReference type="GO" id="GO:0016042">
    <property type="term" value="P:lipid catabolic process"/>
    <property type="evidence" value="ECO:0007669"/>
    <property type="project" value="UniProtKB-UniRule"/>
</dbReference>
<dbReference type="HOGENOM" id="CLU_055284_1_0_11"/>
<gene>
    <name evidence="6" type="ordered locus">Tbis_1218</name>
</gene>
<sequence length="288" mass="30749">MQFWNIIPHMISALVLGGGGVAGVAWEAGVVHGLRQKGIDLGTADRIIGTSAGSVTGTLIATGADLEEAIARQAAGEPARHGDGGGKVDMDAVMAAFAVLYDESLEPKERRRRLGQMALAAQTGITHERLRKLGEHLPVREWPDRELLITAVDAETGEFVVWRRESGVPLELAIASSCCVPMVFPPIEINGRRYVDGGVRSSTNADLAEGAEVVVVLEPLAHMTPRATLEKELSRVGAARQYVIAPDEAAIEVFGTDVLSPHLWEPAYQAGLAQAAKLAEPLREVWTG</sequence>
<dbReference type="InterPro" id="IPR002641">
    <property type="entry name" value="PNPLA_dom"/>
</dbReference>
<evidence type="ECO:0000313" key="7">
    <source>
        <dbReference type="Proteomes" id="UP000006640"/>
    </source>
</evidence>
<proteinExistence type="predicted"/>
<dbReference type="InterPro" id="IPR016035">
    <property type="entry name" value="Acyl_Trfase/lysoPLipase"/>
</dbReference>
<dbReference type="Proteomes" id="UP000006640">
    <property type="component" value="Chromosome"/>
</dbReference>
<feature type="short sequence motif" description="GXGXXG" evidence="4">
    <location>
        <begin position="18"/>
        <end position="23"/>
    </location>
</feature>
<dbReference type="SUPFAM" id="SSF52151">
    <property type="entry name" value="FabD/lysophospholipase-like"/>
    <property type="match status" value="1"/>
</dbReference>
<dbReference type="STRING" id="469371.Tbis_1218"/>
<organism evidence="6 7">
    <name type="scientific">Thermobispora bispora (strain ATCC 19993 / DSM 43833 / CBS 139.67 / JCM 10125 / KCTC 9307 / NBRC 14880 / R51)</name>
    <dbReference type="NCBI Taxonomy" id="469371"/>
    <lineage>
        <taxon>Bacteria</taxon>
        <taxon>Bacillati</taxon>
        <taxon>Actinomycetota</taxon>
        <taxon>Actinomycetes</taxon>
        <taxon>Streptosporangiales</taxon>
        <taxon>Streptosporangiaceae</taxon>
        <taxon>Thermobispora</taxon>
    </lineage>
</organism>